<keyword evidence="10" id="KW-0325">Glycoprotein</keyword>
<accession>A0A667YX29</accession>
<dbReference type="Pfam" id="PF07645">
    <property type="entry name" value="EGF_CA"/>
    <property type="match status" value="5"/>
</dbReference>
<organism evidence="15 16">
    <name type="scientific">Myripristis murdjan</name>
    <name type="common">pinecone soldierfish</name>
    <dbReference type="NCBI Taxonomy" id="586833"/>
    <lineage>
        <taxon>Eukaryota</taxon>
        <taxon>Metazoa</taxon>
        <taxon>Chordata</taxon>
        <taxon>Craniata</taxon>
        <taxon>Vertebrata</taxon>
        <taxon>Euteleostomi</taxon>
        <taxon>Actinopterygii</taxon>
        <taxon>Neopterygii</taxon>
        <taxon>Teleostei</taxon>
        <taxon>Neoteleostei</taxon>
        <taxon>Acanthomorphata</taxon>
        <taxon>Holocentriformes</taxon>
        <taxon>Holocentridae</taxon>
        <taxon>Myripristis</taxon>
    </lineage>
</organism>
<evidence type="ECO:0000259" key="14">
    <source>
        <dbReference type="PROSITE" id="PS50026"/>
    </source>
</evidence>
<dbReference type="InterPro" id="IPR000152">
    <property type="entry name" value="EGF-type_Asp/Asn_hydroxyl_site"/>
</dbReference>
<dbReference type="InterPro" id="IPR000020">
    <property type="entry name" value="Anaphylatoxin/fibulin"/>
</dbReference>
<keyword evidence="7" id="KW-0677">Repeat</keyword>
<dbReference type="InterPro" id="IPR026823">
    <property type="entry name" value="cEGF"/>
</dbReference>
<reference evidence="15" key="1">
    <citation type="submission" date="2019-06" db="EMBL/GenBank/DDBJ databases">
        <authorList>
            <consortium name="Wellcome Sanger Institute Data Sharing"/>
        </authorList>
    </citation>
    <scope>NUCLEOTIDE SEQUENCE [LARGE SCALE GENOMIC DNA]</scope>
</reference>
<feature type="domain" description="EGF-like" evidence="14">
    <location>
        <begin position="372"/>
        <end position="411"/>
    </location>
</feature>
<dbReference type="PROSITE" id="PS50026">
    <property type="entry name" value="EGF_3"/>
    <property type="match status" value="4"/>
</dbReference>
<gene>
    <name evidence="15" type="primary">FBLN1</name>
    <name evidence="15" type="synonym">LOC115355042</name>
</gene>
<dbReference type="SUPFAM" id="SSF57196">
    <property type="entry name" value="EGF/Laminin"/>
    <property type="match status" value="4"/>
</dbReference>
<dbReference type="FunFam" id="2.10.25.10:FF:000078">
    <property type="entry name" value="Fibulin-1"/>
    <property type="match status" value="1"/>
</dbReference>
<dbReference type="PROSITE" id="PS01187">
    <property type="entry name" value="EGF_CA"/>
    <property type="match status" value="4"/>
</dbReference>
<feature type="domain" description="EGF-like" evidence="14">
    <location>
        <begin position="289"/>
        <end position="329"/>
    </location>
</feature>
<dbReference type="InterPro" id="IPR001881">
    <property type="entry name" value="EGF-like_Ca-bd_dom"/>
</dbReference>
<sequence>MNVSETGATLQAAQIDCTRELVTSSFRKILGIAQSLSKHGRMIAQEQCCAAVAGEKLCTTGINMAKHQGACERPFFQGDPWETQVSKMCCDCCVLGLMAAGRGFSCELEGLLLGRQCEHAAKTCCAKNTTDGTQPSNQKALSSDVNECLTGSHSCTLGQVCINTDGSFRCQRETSCGTGYELTDNNICQDIDECALEVHNCGPDFVCNNTAGSFRCAFIQIPTFLYWLVGCHAQDVFVLLDINECVAHTSPCQPGHTCINTVGSYTCRRNTITCGRGYHLNEDGTRCEDVDECRTGNVCGNHGCVNLVGSFRCECRVGFIFNSITKMCEDINECRHYPGRLCAHKCENTEGSYQCSCTTGFRLVNDGRNCEDVNECEANPCSQECANVYGSYQCYCRRGYQLSDIDGITCEDIDECALPAGGHVCSYRCSNSPGSFFCTCPPTGYTLSSNGRTCQDIDECATGSHTCSVSQSCFNVQGGFRCLSLECPPNFRRASEGPRSDSTVSVRCIKSCQPNDISCAVDPIHLITHTSLSLPTFREFTMPEEIVFLRTMAPANPAPLPGAPDVFFDIGAADDQSSFDVVKRSHNGMIMGVVRQVKPITGPRDLVVEVAMNYIRSGVVSHRNIVVIHLFISEFWF</sequence>
<evidence type="ECO:0000256" key="6">
    <source>
        <dbReference type="ARBA" id="ARBA00022536"/>
    </source>
</evidence>
<evidence type="ECO:0000256" key="7">
    <source>
        <dbReference type="ARBA" id="ARBA00022737"/>
    </source>
</evidence>
<evidence type="ECO:0000313" key="15">
    <source>
        <dbReference type="Ensembl" id="ENSMMDP00005030948.1"/>
    </source>
</evidence>
<dbReference type="FunFam" id="2.10.25.10:FF:000104">
    <property type="entry name" value="Fibulin-1"/>
    <property type="match status" value="1"/>
</dbReference>
<dbReference type="Proteomes" id="UP000472263">
    <property type="component" value="Chromosome 23"/>
</dbReference>
<dbReference type="CDD" id="cd00054">
    <property type="entry name" value="EGF_CA"/>
    <property type="match status" value="5"/>
</dbReference>
<proteinExistence type="inferred from homology"/>
<evidence type="ECO:0000256" key="5">
    <source>
        <dbReference type="ARBA" id="ARBA00022530"/>
    </source>
</evidence>
<dbReference type="AlphaFoldDB" id="A0A667YX29"/>
<comment type="subcellular location">
    <subcellularLocation>
        <location evidence="1">Secreted</location>
        <location evidence="1">Extracellular space</location>
        <location evidence="1">Extracellular matrix</location>
    </subcellularLocation>
</comment>
<keyword evidence="16" id="KW-1185">Reference proteome</keyword>
<dbReference type="FunFam" id="2.10.25.10:FF:000341">
    <property type="entry name" value="Fibulin 2"/>
    <property type="match status" value="1"/>
</dbReference>
<evidence type="ECO:0000313" key="16">
    <source>
        <dbReference type="Proteomes" id="UP000472263"/>
    </source>
</evidence>
<comment type="similarity">
    <text evidence="2">Belongs to the fibulin family.</text>
</comment>
<dbReference type="PROSITE" id="PS01186">
    <property type="entry name" value="EGF_2"/>
    <property type="match status" value="2"/>
</dbReference>
<feature type="domain" description="EGF-like" evidence="14">
    <location>
        <begin position="330"/>
        <end position="371"/>
    </location>
</feature>
<dbReference type="FunFam" id="2.10.25.10:FF:000139">
    <property type="entry name" value="Fibulin-1"/>
    <property type="match status" value="1"/>
</dbReference>
<dbReference type="Ensembl" id="ENSMMDT00005031655.1">
    <property type="protein sequence ID" value="ENSMMDP00005030948.1"/>
    <property type="gene ID" value="ENSMMDG00005014628.1"/>
</dbReference>
<dbReference type="PROSITE" id="PS01178">
    <property type="entry name" value="ANAPHYLATOXIN_2"/>
    <property type="match status" value="1"/>
</dbReference>
<dbReference type="FunFam" id="2.10.25.10:FF:001228">
    <property type="entry name" value="Fibulin 1"/>
    <property type="match status" value="2"/>
</dbReference>
<keyword evidence="5" id="KW-0272">Extracellular matrix</keyword>
<feature type="domain" description="EGF-like" evidence="14">
    <location>
        <begin position="412"/>
        <end position="455"/>
    </location>
</feature>
<dbReference type="Pfam" id="PF12662">
    <property type="entry name" value="cEGF"/>
    <property type="match status" value="2"/>
</dbReference>
<dbReference type="PANTHER" id="PTHR24040">
    <property type="entry name" value="LAMININ G-LIKE DOMAIN-CONTAINING PROTEIN"/>
    <property type="match status" value="1"/>
</dbReference>
<dbReference type="InterPro" id="IPR055088">
    <property type="entry name" value="Fibulin_C"/>
</dbReference>
<name>A0A667YX29_9TELE</name>
<dbReference type="InterPro" id="IPR000742">
    <property type="entry name" value="EGF"/>
</dbReference>
<comment type="caution">
    <text evidence="12">Lacks conserved residue(s) required for the propagation of feature annotation.</text>
</comment>
<dbReference type="SUPFAM" id="SSF57184">
    <property type="entry name" value="Growth factor receptor domain"/>
    <property type="match status" value="1"/>
</dbReference>
<evidence type="ECO:0000256" key="1">
    <source>
        <dbReference type="ARBA" id="ARBA00004498"/>
    </source>
</evidence>
<dbReference type="SMART" id="SM00181">
    <property type="entry name" value="EGF"/>
    <property type="match status" value="7"/>
</dbReference>
<dbReference type="InterPro" id="IPR049883">
    <property type="entry name" value="NOTCH1_EGF-like"/>
</dbReference>
<dbReference type="InterPro" id="IPR017048">
    <property type="entry name" value="Fibulin-1"/>
</dbReference>
<keyword evidence="9" id="KW-1015">Disulfide bond</keyword>
<dbReference type="InterPro" id="IPR018097">
    <property type="entry name" value="EGF_Ca-bd_CS"/>
</dbReference>
<keyword evidence="4" id="KW-0964">Secreted</keyword>
<evidence type="ECO:0000256" key="2">
    <source>
        <dbReference type="ARBA" id="ARBA00006127"/>
    </source>
</evidence>
<dbReference type="Pfam" id="PF22914">
    <property type="entry name" value="Fibulin_C"/>
    <property type="match status" value="1"/>
</dbReference>
<evidence type="ECO:0000256" key="4">
    <source>
        <dbReference type="ARBA" id="ARBA00022525"/>
    </source>
</evidence>
<keyword evidence="6 12" id="KW-0245">EGF-like domain</keyword>
<dbReference type="InterPro" id="IPR051145">
    <property type="entry name" value="GAS-SHBG-PROS"/>
</dbReference>
<dbReference type="PIRSF" id="PIRSF036313">
    <property type="entry name" value="Fibulin-1"/>
    <property type="match status" value="1"/>
</dbReference>
<evidence type="ECO:0000256" key="8">
    <source>
        <dbReference type="ARBA" id="ARBA00022837"/>
    </source>
</evidence>
<dbReference type="Gene3D" id="2.10.25.10">
    <property type="entry name" value="Laminin"/>
    <property type="match status" value="8"/>
</dbReference>
<dbReference type="SMART" id="SM00104">
    <property type="entry name" value="ANATO"/>
    <property type="match status" value="2"/>
</dbReference>
<comment type="function">
    <text evidence="11">Incorporated into fibronectin-containing matrix fibers. May play a role in cell adhesion and migration along protein fibers within the extracellular matrix (ECM). Could be important for certain developmental processes and contribute to the supramolecular organization of ECM architecture, in particular to those of basement membranes.</text>
</comment>
<reference evidence="15" key="3">
    <citation type="submission" date="2025-09" db="UniProtKB">
        <authorList>
            <consortium name="Ensembl"/>
        </authorList>
    </citation>
    <scope>IDENTIFICATION</scope>
</reference>
<dbReference type="GeneTree" id="ENSGT00940000156642"/>
<protein>
    <recommendedName>
        <fullName evidence="3">Fibulin-1</fullName>
    </recommendedName>
</protein>
<dbReference type="GO" id="GO:0005576">
    <property type="term" value="C:extracellular region"/>
    <property type="evidence" value="ECO:0007669"/>
    <property type="project" value="InterPro"/>
</dbReference>
<evidence type="ECO:0000256" key="10">
    <source>
        <dbReference type="ARBA" id="ARBA00023180"/>
    </source>
</evidence>
<dbReference type="InParanoid" id="A0A667YX29"/>
<reference evidence="15" key="2">
    <citation type="submission" date="2025-08" db="UniProtKB">
        <authorList>
            <consortium name="Ensembl"/>
        </authorList>
    </citation>
    <scope>IDENTIFICATION</scope>
</reference>
<dbReference type="PANTHER" id="PTHR24040:SF13">
    <property type="entry name" value="FIBROPELLIN-1"/>
    <property type="match status" value="1"/>
</dbReference>
<evidence type="ECO:0000256" key="3">
    <source>
        <dbReference type="ARBA" id="ARBA00021554"/>
    </source>
</evidence>
<dbReference type="GO" id="GO:0030198">
    <property type="term" value="P:extracellular matrix organization"/>
    <property type="evidence" value="ECO:0007669"/>
    <property type="project" value="InterPro"/>
</dbReference>
<feature type="domain" description="Anaphylatoxin-like" evidence="13">
    <location>
        <begin position="92"/>
        <end position="125"/>
    </location>
</feature>
<evidence type="ECO:0000256" key="12">
    <source>
        <dbReference type="PROSITE-ProRule" id="PRU00076"/>
    </source>
</evidence>
<evidence type="ECO:0000256" key="9">
    <source>
        <dbReference type="ARBA" id="ARBA00023157"/>
    </source>
</evidence>
<keyword evidence="8" id="KW-0106">Calcium</keyword>
<dbReference type="GO" id="GO:0005509">
    <property type="term" value="F:calcium ion binding"/>
    <property type="evidence" value="ECO:0007669"/>
    <property type="project" value="InterPro"/>
</dbReference>
<dbReference type="SMART" id="SM00179">
    <property type="entry name" value="EGF_CA"/>
    <property type="match status" value="8"/>
</dbReference>
<evidence type="ECO:0000259" key="13">
    <source>
        <dbReference type="PROSITE" id="PS01178"/>
    </source>
</evidence>
<dbReference type="GO" id="GO:0016504">
    <property type="term" value="F:peptidase activator activity"/>
    <property type="evidence" value="ECO:0007669"/>
    <property type="project" value="InterPro"/>
</dbReference>
<dbReference type="PROSITE" id="PS00010">
    <property type="entry name" value="ASX_HYDROXYL"/>
    <property type="match status" value="4"/>
</dbReference>
<dbReference type="InterPro" id="IPR009030">
    <property type="entry name" value="Growth_fac_rcpt_cys_sf"/>
</dbReference>
<dbReference type="PROSITE" id="PS01177">
    <property type="entry name" value="ANAPHYLATOXIN_1"/>
    <property type="match status" value="1"/>
</dbReference>
<evidence type="ECO:0000256" key="11">
    <source>
        <dbReference type="ARBA" id="ARBA00057836"/>
    </source>
</evidence>